<dbReference type="Proteomes" id="UP000008798">
    <property type="component" value="Chromosome"/>
</dbReference>
<name>D4J669_9FIRM</name>
<dbReference type="SUPFAM" id="SSF52540">
    <property type="entry name" value="P-loop containing nucleoside triphosphate hydrolases"/>
    <property type="match status" value="1"/>
</dbReference>
<feature type="domain" description="GIY-YIG" evidence="1">
    <location>
        <begin position="34"/>
        <end position="110"/>
    </location>
</feature>
<protein>
    <submittedName>
        <fullName evidence="2">Uncharacterized conserved protein</fullName>
    </submittedName>
</protein>
<organism evidence="2 3">
    <name type="scientific">Coprococcus catus GD/7</name>
    <dbReference type="NCBI Taxonomy" id="717962"/>
    <lineage>
        <taxon>Bacteria</taxon>
        <taxon>Bacillati</taxon>
        <taxon>Bacillota</taxon>
        <taxon>Clostridia</taxon>
        <taxon>Lachnospirales</taxon>
        <taxon>Lachnospiraceae</taxon>
        <taxon>Coprococcus</taxon>
    </lineage>
</organism>
<dbReference type="InterPro" id="IPR000305">
    <property type="entry name" value="GIY-YIG_endonuc"/>
</dbReference>
<dbReference type="Pfam" id="PF09848">
    <property type="entry name" value="SLFN-g3_helicase"/>
    <property type="match status" value="1"/>
</dbReference>
<sequence length="605" mass="70223">MMRGAAMVVVDGIKEFEFNEHGLQKLKELQKGTNWPVVYLIHDDTNLYIGETTSAAARMSQHLKNEEKKNLQVIEIVFDGRFNKSVILDYEQRLIKYCSVDGKFQNILNKNRGQQAIHDYYQRKFYRNQFTVLWQEMLDKKLANNSLEIIENKNIFKFSPYNALNGEQNEVSINIINEIIDSFANDQRGVSLVQGCAGTGKTVLAISIINSLVNAINIDDRLLDIKADTFEDDIDESKRNTLLRLKKYIQTQRGGKAFKIGFVFPMPGIRGTIKNVFKECGNGLVSEMVIGPTDVIKEEYDILFVDESHRLSKRKNLTGYKSFDDVSRFLDLEPTETNQLEWILKSAKHVILFYDKTQSVKSSDISHDEYENTLKKYNYVTNEHILETQMRCEGGDTYLQYIKDVMACRRKERENMENYDFLIFDDVNLLVETVRKKDDEMGLCKTVAGFSWDWKTKQKNKPKDDMSCYDLLVQNGEYDILIENHKYIWNLTNESWVTRQDSHCTIGCIHTTQGYDMNYVGVIFGKEIDYDFNSNSIVIDLENYKDSKVKAGTDKETLKELIINTYTTILARGIKGCYVYAYNKNMQKYLKKFIIPANEVTLEEK</sequence>
<dbReference type="STRING" id="717962.CC1_10030"/>
<evidence type="ECO:0000313" key="2">
    <source>
        <dbReference type="EMBL" id="CBK79840.1"/>
    </source>
</evidence>
<dbReference type="PROSITE" id="PS50164">
    <property type="entry name" value="GIY_YIG"/>
    <property type="match status" value="1"/>
</dbReference>
<dbReference type="AlphaFoldDB" id="D4J669"/>
<dbReference type="HOGENOM" id="CLU_009521_1_0_9"/>
<reference evidence="2 3" key="2">
    <citation type="submission" date="2010-03" db="EMBL/GenBank/DDBJ databases">
        <authorList>
            <person name="Pajon A."/>
        </authorList>
    </citation>
    <scope>NUCLEOTIDE SEQUENCE [LARGE SCALE GENOMIC DNA]</scope>
    <source>
        <strain evidence="2 3">GD/7</strain>
    </source>
</reference>
<evidence type="ECO:0000313" key="3">
    <source>
        <dbReference type="Proteomes" id="UP000008798"/>
    </source>
</evidence>
<dbReference type="InterPro" id="IPR018647">
    <property type="entry name" value="SLFN_3-like_DNA/RNA_helicase"/>
</dbReference>
<proteinExistence type="predicted"/>
<dbReference type="EMBL" id="FP929038">
    <property type="protein sequence ID" value="CBK79840.1"/>
    <property type="molecule type" value="Genomic_DNA"/>
</dbReference>
<accession>D4J669</accession>
<dbReference type="KEGG" id="cct:CC1_10030"/>
<dbReference type="CDD" id="cd10439">
    <property type="entry name" value="GIY-YIG_COG3410"/>
    <property type="match status" value="1"/>
</dbReference>
<dbReference type="Gene3D" id="3.40.50.300">
    <property type="entry name" value="P-loop containing nucleotide triphosphate hydrolases"/>
    <property type="match status" value="1"/>
</dbReference>
<evidence type="ECO:0000259" key="1">
    <source>
        <dbReference type="PROSITE" id="PS50164"/>
    </source>
</evidence>
<reference evidence="2 3" key="1">
    <citation type="submission" date="2010-03" db="EMBL/GenBank/DDBJ databases">
        <title>The genome sequence of Coprococcus catus GD/7.</title>
        <authorList>
            <consortium name="metaHIT consortium -- http://www.metahit.eu/"/>
            <person name="Pajon A."/>
            <person name="Turner K."/>
            <person name="Parkhill J."/>
            <person name="Duncan S."/>
            <person name="Flint H."/>
        </authorList>
    </citation>
    <scope>NUCLEOTIDE SEQUENCE [LARGE SCALE GENOMIC DNA]</scope>
    <source>
        <strain evidence="2 3">GD/7</strain>
    </source>
</reference>
<dbReference type="PATRIC" id="fig|717962.3.peg.800"/>
<gene>
    <name evidence="2" type="ORF">CC1_10030</name>
</gene>
<dbReference type="InterPro" id="IPR027417">
    <property type="entry name" value="P-loop_NTPase"/>
</dbReference>